<dbReference type="SUPFAM" id="SSF56112">
    <property type="entry name" value="Protein kinase-like (PK-like)"/>
    <property type="match status" value="1"/>
</dbReference>
<accession>A0A397VCP2</accession>
<dbReference type="Gene3D" id="1.10.510.10">
    <property type="entry name" value="Transferase(Phosphotransferase) domain 1"/>
    <property type="match status" value="2"/>
</dbReference>
<comment type="caution">
    <text evidence="1">The sequence shown here is derived from an EMBL/GenBank/DDBJ whole genome shotgun (WGS) entry which is preliminary data.</text>
</comment>
<dbReference type="OrthoDB" id="2329331at2759"/>
<keyword evidence="2" id="KW-1185">Reference proteome</keyword>
<evidence type="ECO:0008006" key="3">
    <source>
        <dbReference type="Google" id="ProtNLM"/>
    </source>
</evidence>
<gene>
    <name evidence="1" type="ORF">C2G38_2035427</name>
</gene>
<dbReference type="Proteomes" id="UP000266673">
    <property type="component" value="Unassembled WGS sequence"/>
</dbReference>
<proteinExistence type="predicted"/>
<reference evidence="1 2" key="1">
    <citation type="submission" date="2018-06" db="EMBL/GenBank/DDBJ databases">
        <title>Comparative genomics reveals the genomic features of Rhizophagus irregularis, R. cerebriforme, R. diaphanum and Gigaspora rosea, and their symbiotic lifestyle signature.</title>
        <authorList>
            <person name="Morin E."/>
            <person name="San Clemente H."/>
            <person name="Chen E.C.H."/>
            <person name="De La Providencia I."/>
            <person name="Hainaut M."/>
            <person name="Kuo A."/>
            <person name="Kohler A."/>
            <person name="Murat C."/>
            <person name="Tang N."/>
            <person name="Roy S."/>
            <person name="Loubradou J."/>
            <person name="Henrissat B."/>
            <person name="Grigoriev I.V."/>
            <person name="Corradi N."/>
            <person name="Roux C."/>
            <person name="Martin F.M."/>
        </authorList>
    </citation>
    <scope>NUCLEOTIDE SEQUENCE [LARGE SCALE GENOMIC DNA]</scope>
    <source>
        <strain evidence="1 2">DAOM 194757</strain>
    </source>
</reference>
<dbReference type="InterPro" id="IPR011009">
    <property type="entry name" value="Kinase-like_dom_sf"/>
</dbReference>
<dbReference type="STRING" id="44941.A0A397VCP2"/>
<dbReference type="EMBL" id="QKWP01000429">
    <property type="protein sequence ID" value="RIB20235.1"/>
    <property type="molecule type" value="Genomic_DNA"/>
</dbReference>
<organism evidence="1 2">
    <name type="scientific">Gigaspora rosea</name>
    <dbReference type="NCBI Taxonomy" id="44941"/>
    <lineage>
        <taxon>Eukaryota</taxon>
        <taxon>Fungi</taxon>
        <taxon>Fungi incertae sedis</taxon>
        <taxon>Mucoromycota</taxon>
        <taxon>Glomeromycotina</taxon>
        <taxon>Glomeromycetes</taxon>
        <taxon>Diversisporales</taxon>
        <taxon>Gigasporaceae</taxon>
        <taxon>Gigaspora</taxon>
    </lineage>
</organism>
<protein>
    <recommendedName>
        <fullName evidence="3">Protein kinase domain-containing protein</fullName>
    </recommendedName>
</protein>
<evidence type="ECO:0000313" key="2">
    <source>
        <dbReference type="Proteomes" id="UP000266673"/>
    </source>
</evidence>
<evidence type="ECO:0000313" key="1">
    <source>
        <dbReference type="EMBL" id="RIB20235.1"/>
    </source>
</evidence>
<sequence>MHKFISRRQIIEWIPFKNFTNIKYIAEGGFGIVFKAIWNDGYIFGFDNENNKWKRHPQITVCLKRLNNSKFITEEFLNEVKNQHNYGVSKICEGQRPKIIREITKLLLDLMNECLAAEPQKRPSTKDLVNKLKQYRQDLTDEDKLLYKQIKEIDNLSDNNKHKSGELNYKALAIYKSQKLLNPSNTENAEIERYIKQCLKLVLQRVYN</sequence>
<name>A0A397VCP2_9GLOM</name>
<dbReference type="AlphaFoldDB" id="A0A397VCP2"/>